<dbReference type="AlphaFoldDB" id="A0ABD0SAA7"/>
<feature type="compositionally biased region" description="Low complexity" evidence="1">
    <location>
        <begin position="227"/>
        <end position="251"/>
    </location>
</feature>
<feature type="compositionally biased region" description="Low complexity" evidence="1">
    <location>
        <begin position="264"/>
        <end position="282"/>
    </location>
</feature>
<evidence type="ECO:0000256" key="1">
    <source>
        <dbReference type="SAM" id="MobiDB-lite"/>
    </source>
</evidence>
<gene>
    <name evidence="2" type="ORF">ABMA28_010284</name>
</gene>
<dbReference type="PANTHER" id="PTHR33223:SF6">
    <property type="entry name" value="CCHC-TYPE DOMAIN-CONTAINING PROTEIN"/>
    <property type="match status" value="1"/>
</dbReference>
<feature type="region of interest" description="Disordered" evidence="1">
    <location>
        <begin position="196"/>
        <end position="303"/>
    </location>
</feature>
<dbReference type="Proteomes" id="UP001549921">
    <property type="component" value="Unassembled WGS sequence"/>
</dbReference>
<evidence type="ECO:0000313" key="3">
    <source>
        <dbReference type="Proteomes" id="UP001549921"/>
    </source>
</evidence>
<accession>A0ABD0SAA7</accession>
<evidence type="ECO:0000313" key="2">
    <source>
        <dbReference type="EMBL" id="KAL0810993.1"/>
    </source>
</evidence>
<proteinExistence type="predicted"/>
<sequence length="351" mass="40254">MENIVNVPSEMVKMIPLFEGDARQLPLFTKKCEYILKTFRGGEAQNMYLFHVITSRLAGAAANLVGERDNIDTWEELKNLLNQHFGDPRTEECLLLELEALTIQRGESYLDFCHRIQNLRSILIAKVSETVRDANMVAAKQQIYTHTSLNVFLYNLPEYLVRLVRLRNGLTLEDALKVVLEEQNFQTVYDFKNRNRGFRNNRYNNSYQQQQGNNQRQPSSPAPNRPQNSFNRPQYNNNNSQSNNFTQNYNQRPQSNNENFNFRSHSNYSSPNSSLQSPQSQHFADNAPRNMSGPYVGSGSNTDVTMRTASTRRINFTDSEIVNNETPVAGTSGEPDSVENFYIIASPTEKR</sequence>
<evidence type="ECO:0008006" key="4">
    <source>
        <dbReference type="Google" id="ProtNLM"/>
    </source>
</evidence>
<feature type="compositionally biased region" description="Polar residues" evidence="1">
    <location>
        <begin position="252"/>
        <end position="263"/>
    </location>
</feature>
<dbReference type="PANTHER" id="PTHR33223">
    <property type="entry name" value="CCHC-TYPE DOMAIN-CONTAINING PROTEIN"/>
    <property type="match status" value="1"/>
</dbReference>
<protein>
    <recommendedName>
        <fullName evidence="4">Gag protein</fullName>
    </recommendedName>
</protein>
<comment type="caution">
    <text evidence="2">The sequence shown here is derived from an EMBL/GenBank/DDBJ whole genome shotgun (WGS) entry which is preliminary data.</text>
</comment>
<name>A0ABD0SAA7_LOXSC</name>
<feature type="compositionally biased region" description="Low complexity" evidence="1">
    <location>
        <begin position="200"/>
        <end position="219"/>
    </location>
</feature>
<organism evidence="2 3">
    <name type="scientific">Loxostege sticticalis</name>
    <name type="common">Beet webworm moth</name>
    <dbReference type="NCBI Taxonomy" id="481309"/>
    <lineage>
        <taxon>Eukaryota</taxon>
        <taxon>Metazoa</taxon>
        <taxon>Ecdysozoa</taxon>
        <taxon>Arthropoda</taxon>
        <taxon>Hexapoda</taxon>
        <taxon>Insecta</taxon>
        <taxon>Pterygota</taxon>
        <taxon>Neoptera</taxon>
        <taxon>Endopterygota</taxon>
        <taxon>Lepidoptera</taxon>
        <taxon>Glossata</taxon>
        <taxon>Ditrysia</taxon>
        <taxon>Pyraloidea</taxon>
        <taxon>Crambidae</taxon>
        <taxon>Pyraustinae</taxon>
        <taxon>Loxostege</taxon>
    </lineage>
</organism>
<dbReference type="EMBL" id="JBEDNZ010000025">
    <property type="protein sequence ID" value="KAL0810993.1"/>
    <property type="molecule type" value="Genomic_DNA"/>
</dbReference>
<reference evidence="2 3" key="1">
    <citation type="submission" date="2024-06" db="EMBL/GenBank/DDBJ databases">
        <title>A chromosome-level genome assembly of beet webworm, Loxostege sticticalis.</title>
        <authorList>
            <person name="Zhang Y."/>
        </authorList>
    </citation>
    <scope>NUCLEOTIDE SEQUENCE [LARGE SCALE GENOMIC DNA]</scope>
    <source>
        <strain evidence="2">AQ028</strain>
        <tissue evidence="2">Male pupae</tissue>
    </source>
</reference>